<name>A0ABU7XUS0_9FLAO</name>
<dbReference type="Pfam" id="PF13618">
    <property type="entry name" value="Gluconate_2-dh3"/>
    <property type="match status" value="1"/>
</dbReference>
<accession>A0ABU7XUS0</accession>
<comment type="caution">
    <text evidence="1">The sequence shown here is derived from an EMBL/GenBank/DDBJ whole genome shotgun (WGS) entry which is preliminary data.</text>
</comment>
<evidence type="ECO:0000313" key="1">
    <source>
        <dbReference type="EMBL" id="MEF3834472.1"/>
    </source>
</evidence>
<dbReference type="EMBL" id="JAODOP010000004">
    <property type="protein sequence ID" value="MEF3834472.1"/>
    <property type="molecule type" value="Genomic_DNA"/>
</dbReference>
<dbReference type="InterPro" id="IPR027056">
    <property type="entry name" value="Gluconate_2DH_su3"/>
</dbReference>
<gene>
    <name evidence="1" type="ORF">N1F79_15150</name>
</gene>
<sequence>MNRRDVLKGLGLSLGYAIATPGIMSMLQSCKTEASLWVPKLLSIDEGIVITNLIDLILPKTDATPGALDVNVPEFLDLYAFKTYDEKRKKTFKKGINGIMKALNINEDNSVAALKTEDYDALLAKYLKASKEQQELYRQEEDKENKDVILFNALSNLRSSSIWAYKNSELIGEQVLAYDPIPGLQIGCGTIEETSGGKAWSL</sequence>
<dbReference type="PROSITE" id="PS51257">
    <property type="entry name" value="PROKAR_LIPOPROTEIN"/>
    <property type="match status" value="1"/>
</dbReference>
<reference evidence="1 2" key="1">
    <citation type="submission" date="2022-09" db="EMBL/GenBank/DDBJ databases">
        <title>Genome sequencing of Flavivirga sp. MEBiC05379.</title>
        <authorList>
            <person name="Oh H.-M."/>
            <person name="Kwon K.K."/>
            <person name="Park M.J."/>
            <person name="Yang S.-H."/>
        </authorList>
    </citation>
    <scope>NUCLEOTIDE SEQUENCE [LARGE SCALE GENOMIC DNA]</scope>
    <source>
        <strain evidence="1 2">MEBiC05379</strain>
    </source>
</reference>
<proteinExistence type="predicted"/>
<dbReference type="Proteomes" id="UP001337305">
    <property type="component" value="Unassembled WGS sequence"/>
</dbReference>
<protein>
    <submittedName>
        <fullName evidence="1">Gluconate 2-dehydrogenase subunit 3 family protein</fullName>
    </submittedName>
</protein>
<organism evidence="1 2">
    <name type="scientific">Flavivirga spongiicola</name>
    <dbReference type="NCBI Taxonomy" id="421621"/>
    <lineage>
        <taxon>Bacteria</taxon>
        <taxon>Pseudomonadati</taxon>
        <taxon>Bacteroidota</taxon>
        <taxon>Flavobacteriia</taxon>
        <taxon>Flavobacteriales</taxon>
        <taxon>Flavobacteriaceae</taxon>
        <taxon>Flavivirga</taxon>
    </lineage>
</organism>
<dbReference type="RefSeq" id="WP_303306796.1">
    <property type="nucleotide sequence ID" value="NZ_JAODOP010000004.1"/>
</dbReference>
<evidence type="ECO:0000313" key="2">
    <source>
        <dbReference type="Proteomes" id="UP001337305"/>
    </source>
</evidence>
<keyword evidence="2" id="KW-1185">Reference proteome</keyword>